<protein>
    <recommendedName>
        <fullName evidence="5">BZIP domain-containing protein</fullName>
    </recommendedName>
</protein>
<feature type="region of interest" description="Disordered" evidence="2">
    <location>
        <begin position="711"/>
        <end position="731"/>
    </location>
</feature>
<comment type="caution">
    <text evidence="3">The sequence shown here is derived from an EMBL/GenBank/DDBJ whole genome shotgun (WGS) entry which is preliminary data.</text>
</comment>
<keyword evidence="1" id="KW-0175">Coiled coil</keyword>
<dbReference type="RefSeq" id="XP_001729713.1">
    <property type="nucleotide sequence ID" value="XM_001729661.1"/>
</dbReference>
<evidence type="ECO:0000256" key="1">
    <source>
        <dbReference type="SAM" id="Coils"/>
    </source>
</evidence>
<feature type="coiled-coil region" evidence="1">
    <location>
        <begin position="546"/>
        <end position="573"/>
    </location>
</feature>
<dbReference type="InterPro" id="IPR046347">
    <property type="entry name" value="bZIP_sf"/>
</dbReference>
<dbReference type="Proteomes" id="UP000008837">
    <property type="component" value="Unassembled WGS sequence"/>
</dbReference>
<feature type="compositionally biased region" description="Low complexity" evidence="2">
    <location>
        <begin position="279"/>
        <end position="301"/>
    </location>
</feature>
<dbReference type="OMA" id="IMGDDVP"/>
<evidence type="ECO:0000313" key="4">
    <source>
        <dbReference type="Proteomes" id="UP000008837"/>
    </source>
</evidence>
<feature type="region of interest" description="Disordered" evidence="2">
    <location>
        <begin position="83"/>
        <end position="106"/>
    </location>
</feature>
<dbReference type="AlphaFoldDB" id="A8Q8E6"/>
<dbReference type="InParanoid" id="A8Q8E6"/>
<organism evidence="3 4">
    <name type="scientific">Malassezia globosa (strain ATCC MYA-4612 / CBS 7966)</name>
    <name type="common">Dandruff-associated fungus</name>
    <dbReference type="NCBI Taxonomy" id="425265"/>
    <lineage>
        <taxon>Eukaryota</taxon>
        <taxon>Fungi</taxon>
        <taxon>Dikarya</taxon>
        <taxon>Basidiomycota</taxon>
        <taxon>Ustilaginomycotina</taxon>
        <taxon>Malasseziomycetes</taxon>
        <taxon>Malasseziales</taxon>
        <taxon>Malasseziaceae</taxon>
        <taxon>Malassezia</taxon>
    </lineage>
</organism>
<feature type="region of interest" description="Disordered" evidence="2">
    <location>
        <begin position="121"/>
        <end position="218"/>
    </location>
</feature>
<evidence type="ECO:0000313" key="3">
    <source>
        <dbReference type="EMBL" id="EDP42499.1"/>
    </source>
</evidence>
<accession>A8Q8E6</accession>
<keyword evidence="4" id="KW-1185">Reference proteome</keyword>
<name>A8Q8E6_MALGO</name>
<gene>
    <name evidence="3" type="ORF">MGL_3257</name>
</gene>
<dbReference type="EMBL" id="AAYY01000011">
    <property type="protein sequence ID" value="EDP42499.1"/>
    <property type="molecule type" value="Genomic_DNA"/>
</dbReference>
<feature type="compositionally biased region" description="Low complexity" evidence="2">
    <location>
        <begin position="121"/>
        <end position="154"/>
    </location>
</feature>
<feature type="compositionally biased region" description="Polar residues" evidence="2">
    <location>
        <begin position="329"/>
        <end position="341"/>
    </location>
</feature>
<dbReference type="VEuPathDB" id="FungiDB:MGL_3257"/>
<evidence type="ECO:0008006" key="5">
    <source>
        <dbReference type="Google" id="ProtNLM"/>
    </source>
</evidence>
<sequence>MSTLESSSRGGFSPLGSMFRSMEPGSSEFDAFIHSDLCAGSSGSQDVGGMNSFAFLPYAPPSLSKQDESAAVLSLWPGASGSTASSTASMMPADPPSSGAALRMPESSFSQSSLWASASASGTGSLGPSSCERSSGLGSASGAESTSHASASSSLPIDALATPAPPVGGSAHVPREHHDESPISANVSRHQDGMSSMSPGSSAYPPGQGAYMMRPGVAQHASASRSASVSAEASPALRAAPASTSAPTSASAVASSIPGIPSTARSLDLPIKGEDDVGTSPSPSTSSITTAKTTNTAPLSASTTASTVLAGLMGEGKCMPLHAPTSNGSSWFHGMEQNNAVLSGPPPTKRSRSSESPERKTRSVSAMDPGSMDPTRARVLPPPRRSASTGARRPPPSASQVTESGLPFPVIDTSAKHSSLFVPPDTSGLTKKEARLVKNRAAAFLSRQRKREQFDELASKCRSLARLSWLLWDALGHATMEPASRMAMMATHGGIEQVIQTTLLRDKLKYESEDVWTTLQQVVQQHGSMIVEGIMGDDVPPLKTRTNEMVAQLAATQKECDELRAEVQRLQSGAMATTPAQAFSSGDIKALPGSQMRASPIQSATTQIPGQGPGSLVSMPTSGASPAAESLVQLVGRALIQLRHATPDCDAHELLPRDDGSLQLRMSVSPTSDVLLCTLASESGGTDSSVHADELDDKQWRCSTPIESSEAASVPSLSTSTSPSLSSLSSGSAFSRRHRHVIAYYTGTERSASFMHELHALDLNEWVSQYGTALGGGQPDHISRAVQDLHTRLLQRRLGVQPGCFLAASYEHDAGKNSPCRLTLYAKCVATPESMETHAHFVSAVRDTLGALHHEPTQTS</sequence>
<proteinExistence type="predicted"/>
<feature type="compositionally biased region" description="Polar residues" evidence="2">
    <location>
        <begin position="183"/>
        <end position="201"/>
    </location>
</feature>
<feature type="region of interest" description="Disordered" evidence="2">
    <location>
        <begin position="240"/>
        <end position="301"/>
    </location>
</feature>
<feature type="compositionally biased region" description="Basic and acidic residues" evidence="2">
    <location>
        <begin position="352"/>
        <end position="361"/>
    </location>
</feature>
<dbReference type="GO" id="GO:0003700">
    <property type="term" value="F:DNA-binding transcription factor activity"/>
    <property type="evidence" value="ECO:0007669"/>
    <property type="project" value="InterPro"/>
</dbReference>
<dbReference type="SUPFAM" id="SSF57959">
    <property type="entry name" value="Leucine zipper domain"/>
    <property type="match status" value="1"/>
</dbReference>
<feature type="region of interest" description="Disordered" evidence="2">
    <location>
        <begin position="329"/>
        <end position="409"/>
    </location>
</feature>
<dbReference type="KEGG" id="mgl:MGL_3257"/>
<dbReference type="OrthoDB" id="674948at2759"/>
<dbReference type="CDD" id="cd14812">
    <property type="entry name" value="bZIP_u3"/>
    <property type="match status" value="1"/>
</dbReference>
<reference evidence="3 4" key="1">
    <citation type="journal article" date="2007" name="Proc. Natl. Acad. Sci. U.S.A.">
        <title>Dandruff-associated Malassezia genomes reveal convergent and divergent virulence traits shared with plant and human fungal pathogens.</title>
        <authorList>
            <person name="Xu J."/>
            <person name="Saunders C.W."/>
            <person name="Hu P."/>
            <person name="Grant R.A."/>
            <person name="Boekhout T."/>
            <person name="Kuramae E.E."/>
            <person name="Kronstad J.W."/>
            <person name="Deangelis Y.M."/>
            <person name="Reeder N.L."/>
            <person name="Johnstone K.R."/>
            <person name="Leland M."/>
            <person name="Fieno A.M."/>
            <person name="Begley W.M."/>
            <person name="Sun Y."/>
            <person name="Lacey M.P."/>
            <person name="Chaudhary T."/>
            <person name="Keough T."/>
            <person name="Chu L."/>
            <person name="Sears R."/>
            <person name="Yuan B."/>
            <person name="Dawson T.L.Jr."/>
        </authorList>
    </citation>
    <scope>NUCLEOTIDE SEQUENCE [LARGE SCALE GENOMIC DNA]</scope>
    <source>
        <strain evidence="4">ATCC MYA-4612 / CBS 7966</strain>
    </source>
</reference>
<evidence type="ECO:0000256" key="2">
    <source>
        <dbReference type="SAM" id="MobiDB-lite"/>
    </source>
</evidence>
<dbReference type="STRING" id="425265.A8Q8E6"/>
<feature type="compositionally biased region" description="Low complexity" evidence="2">
    <location>
        <begin position="240"/>
        <end position="256"/>
    </location>
</feature>
<dbReference type="GeneID" id="5854019"/>